<evidence type="ECO:0000256" key="5">
    <source>
        <dbReference type="SAM" id="MobiDB-lite"/>
    </source>
</evidence>
<feature type="transmembrane region" description="Helical" evidence="6">
    <location>
        <begin position="326"/>
        <end position="345"/>
    </location>
</feature>
<keyword evidence="3 6" id="KW-1133">Transmembrane helix</keyword>
<evidence type="ECO:0000313" key="8">
    <source>
        <dbReference type="EMBL" id="KAL0954226.1"/>
    </source>
</evidence>
<evidence type="ECO:0000256" key="6">
    <source>
        <dbReference type="SAM" id="Phobius"/>
    </source>
</evidence>
<evidence type="ECO:0000256" key="2">
    <source>
        <dbReference type="ARBA" id="ARBA00022692"/>
    </source>
</evidence>
<feature type="compositionally biased region" description="Basic and acidic residues" evidence="5">
    <location>
        <begin position="278"/>
        <end position="295"/>
    </location>
</feature>
<comment type="subcellular location">
    <subcellularLocation>
        <location evidence="1">Membrane</location>
        <topology evidence="1">Multi-pass membrane protein</topology>
    </subcellularLocation>
</comment>
<dbReference type="Pfam" id="PF00083">
    <property type="entry name" value="Sugar_tr"/>
    <property type="match status" value="1"/>
</dbReference>
<dbReference type="Gene3D" id="1.20.1250.20">
    <property type="entry name" value="MFS general substrate transporter like domains"/>
    <property type="match status" value="2"/>
</dbReference>
<evidence type="ECO:0000256" key="1">
    <source>
        <dbReference type="ARBA" id="ARBA00004141"/>
    </source>
</evidence>
<evidence type="ECO:0000313" key="9">
    <source>
        <dbReference type="Proteomes" id="UP001556367"/>
    </source>
</evidence>
<dbReference type="PROSITE" id="PS50850">
    <property type="entry name" value="MFS"/>
    <property type="match status" value="1"/>
</dbReference>
<feature type="transmembrane region" description="Helical" evidence="6">
    <location>
        <begin position="225"/>
        <end position="244"/>
    </location>
</feature>
<feature type="transmembrane region" description="Helical" evidence="6">
    <location>
        <begin position="148"/>
        <end position="173"/>
    </location>
</feature>
<dbReference type="InterPro" id="IPR036259">
    <property type="entry name" value="MFS_trans_sf"/>
</dbReference>
<dbReference type="SUPFAM" id="SSF103473">
    <property type="entry name" value="MFS general substrate transporter"/>
    <property type="match status" value="1"/>
</dbReference>
<feature type="transmembrane region" description="Helical" evidence="6">
    <location>
        <begin position="49"/>
        <end position="71"/>
    </location>
</feature>
<dbReference type="EMBL" id="JASNQZ010000008">
    <property type="protein sequence ID" value="KAL0954226.1"/>
    <property type="molecule type" value="Genomic_DNA"/>
</dbReference>
<feature type="region of interest" description="Disordered" evidence="5">
    <location>
        <begin position="278"/>
        <end position="300"/>
    </location>
</feature>
<proteinExistence type="predicted"/>
<protein>
    <recommendedName>
        <fullName evidence="7">Major facilitator superfamily (MFS) profile domain-containing protein</fullName>
    </recommendedName>
</protein>
<dbReference type="InterPro" id="IPR020846">
    <property type="entry name" value="MFS_dom"/>
</dbReference>
<feature type="domain" description="Major facilitator superfamily (MFS) profile" evidence="7">
    <location>
        <begin position="49"/>
        <end position="417"/>
    </location>
</feature>
<dbReference type="PROSITE" id="PS00216">
    <property type="entry name" value="SUGAR_TRANSPORT_1"/>
    <property type="match status" value="1"/>
</dbReference>
<dbReference type="PROSITE" id="PS00217">
    <property type="entry name" value="SUGAR_TRANSPORT_2"/>
    <property type="match status" value="1"/>
</dbReference>
<reference evidence="9" key="1">
    <citation type="submission" date="2024-06" db="EMBL/GenBank/DDBJ databases">
        <title>Multi-omics analyses provide insights into the biosynthesis of the anticancer antibiotic pleurotin in Hohenbuehelia grisea.</title>
        <authorList>
            <person name="Weaver J.A."/>
            <person name="Alberti F."/>
        </authorList>
    </citation>
    <scope>NUCLEOTIDE SEQUENCE [LARGE SCALE GENOMIC DNA]</scope>
    <source>
        <strain evidence="9">T-177</strain>
    </source>
</reference>
<dbReference type="InterPro" id="IPR005828">
    <property type="entry name" value="MFS_sugar_transport-like"/>
</dbReference>
<dbReference type="Proteomes" id="UP001556367">
    <property type="component" value="Unassembled WGS sequence"/>
</dbReference>
<dbReference type="InterPro" id="IPR005829">
    <property type="entry name" value="Sugar_transporter_CS"/>
</dbReference>
<organism evidence="8 9">
    <name type="scientific">Hohenbuehelia grisea</name>
    <dbReference type="NCBI Taxonomy" id="104357"/>
    <lineage>
        <taxon>Eukaryota</taxon>
        <taxon>Fungi</taxon>
        <taxon>Dikarya</taxon>
        <taxon>Basidiomycota</taxon>
        <taxon>Agaricomycotina</taxon>
        <taxon>Agaricomycetes</taxon>
        <taxon>Agaricomycetidae</taxon>
        <taxon>Agaricales</taxon>
        <taxon>Pleurotineae</taxon>
        <taxon>Pleurotaceae</taxon>
        <taxon>Hohenbuehelia</taxon>
    </lineage>
</organism>
<comment type="caution">
    <text evidence="8">The sequence shown here is derived from an EMBL/GenBank/DDBJ whole genome shotgun (WGS) entry which is preliminary data.</text>
</comment>
<keyword evidence="2 6" id="KW-0812">Transmembrane</keyword>
<evidence type="ECO:0000256" key="3">
    <source>
        <dbReference type="ARBA" id="ARBA00022989"/>
    </source>
</evidence>
<keyword evidence="9" id="KW-1185">Reference proteome</keyword>
<keyword evidence="4 6" id="KW-0472">Membrane</keyword>
<gene>
    <name evidence="8" type="ORF">HGRIS_005354</name>
</gene>
<feature type="region of interest" description="Disordered" evidence="5">
    <location>
        <begin position="1"/>
        <end position="36"/>
    </location>
</feature>
<feature type="transmembrane region" description="Helical" evidence="6">
    <location>
        <begin position="185"/>
        <end position="205"/>
    </location>
</feature>
<name>A0ABR3JET6_9AGAR</name>
<dbReference type="PANTHER" id="PTHR24064">
    <property type="entry name" value="SOLUTE CARRIER FAMILY 22 MEMBER"/>
    <property type="match status" value="1"/>
</dbReference>
<feature type="transmembrane region" description="Helical" evidence="6">
    <location>
        <begin position="91"/>
        <end position="109"/>
    </location>
</feature>
<feature type="transmembrane region" description="Helical" evidence="6">
    <location>
        <begin position="365"/>
        <end position="385"/>
    </location>
</feature>
<accession>A0ABR3JET6</accession>
<sequence>MDEPRSIGVQAPFVPPLGQDNAMAGNAPESSNDADPPLVSGFTHTERKLLLVVGTALVLDAYDMLIINAVATMLQFRLYNGRHLPPFLEGLVKSGAVIGTPVGEIIFGYMASIHGRRPTYVIELIVIIVATILCLSTPTGSLSPKNSLVFLGCFRILLGVGIGGDWTLSMPILIENSLTNKRGKLLSGAAAFLGVGALAGNIVAVSVLACYKTSMADGNTSKFDGVWRIIVGMSLVPAFGTLYLRVKLPESARYEEFRPKRLPVGVTNTRRPAPLEFARDTSSTRRHLEPERDSRLPWPDSGAAPVDSGFLREFCRFYSQWDHCKLLVGASIVAFSLNVVAYGVILNQNFVLQQIGFGGRTGTPWQQLFRISVGSLIATTMGYLPGYIVTVFTIERLGRKWIAVQGFVSMALFWLRL</sequence>
<feature type="transmembrane region" description="Helical" evidence="6">
    <location>
        <begin position="121"/>
        <end position="142"/>
    </location>
</feature>
<evidence type="ECO:0000259" key="7">
    <source>
        <dbReference type="PROSITE" id="PS50850"/>
    </source>
</evidence>
<evidence type="ECO:0000256" key="4">
    <source>
        <dbReference type="ARBA" id="ARBA00023136"/>
    </source>
</evidence>